<dbReference type="InterPro" id="IPR003034">
    <property type="entry name" value="SAP_dom"/>
</dbReference>
<proteinExistence type="predicted"/>
<organism evidence="2">
    <name type="scientific">viral metagenome</name>
    <dbReference type="NCBI Taxonomy" id="1070528"/>
    <lineage>
        <taxon>unclassified sequences</taxon>
        <taxon>metagenomes</taxon>
        <taxon>organismal metagenomes</taxon>
    </lineage>
</organism>
<name>A0A6C0JMS3_9ZZZZ</name>
<accession>A0A6C0JMS3</accession>
<dbReference type="AlphaFoldDB" id="A0A6C0JMS3"/>
<dbReference type="Pfam" id="PF02037">
    <property type="entry name" value="SAP"/>
    <property type="match status" value="1"/>
</dbReference>
<protein>
    <recommendedName>
        <fullName evidence="1">SAP domain-containing protein</fullName>
    </recommendedName>
</protein>
<evidence type="ECO:0000259" key="1">
    <source>
        <dbReference type="PROSITE" id="PS50800"/>
    </source>
</evidence>
<feature type="domain" description="SAP" evidence="1">
    <location>
        <begin position="1"/>
        <end position="34"/>
    </location>
</feature>
<dbReference type="PROSITE" id="PS50800">
    <property type="entry name" value="SAP"/>
    <property type="match status" value="1"/>
</dbReference>
<dbReference type="EMBL" id="MN740661">
    <property type="protein sequence ID" value="QHU06673.1"/>
    <property type="molecule type" value="Genomic_DNA"/>
</dbReference>
<reference evidence="2" key="1">
    <citation type="journal article" date="2020" name="Nature">
        <title>Giant virus diversity and host interactions through global metagenomics.</title>
        <authorList>
            <person name="Schulz F."/>
            <person name="Roux S."/>
            <person name="Paez-Espino D."/>
            <person name="Jungbluth S."/>
            <person name="Walsh D.A."/>
            <person name="Denef V.J."/>
            <person name="McMahon K.D."/>
            <person name="Konstantinidis K.T."/>
            <person name="Eloe-Fadrosh E.A."/>
            <person name="Kyrpides N.C."/>
            <person name="Woyke T."/>
        </authorList>
    </citation>
    <scope>NUCLEOTIDE SEQUENCE</scope>
    <source>
        <strain evidence="2">GVMAG-S-1035315-10</strain>
    </source>
</reference>
<evidence type="ECO:0000313" key="2">
    <source>
        <dbReference type="EMBL" id="QHU06673.1"/>
    </source>
</evidence>
<sequence length="374" mass="42961">MNWTVSKLRAKCRELSIGTQGTKQVLIDRINISVLKAFDVRTFRGYSSDKNIYVQISEISINGFISLIKSFAFVDSKYLSVEQVADIRHWIFTEARLKLYLKHDGRFFDVCQPDGTCSWQLIDIMTRRGAHNIKERDSCLKKANMNYDDGDVKAKLIARANEWVAHVQGLNIVDDQKKQFFQQKASAYISYISNFNRCKKNSLRLKSQDWLHSDAIRLLANPEYPFALFLPEVEDNTNVDYLLLDTITDIHDNCRSFRYDALNKMCSNPNLSCMRDGHAYPLPSSEAYQERLSESIDSLLNKLRSCEIVDILRFHESVLSIKALKHAECNTNKTLPILVNSSEEELSESTYCSGNNVRSLLFVICVLDLSYSMP</sequence>